<name>A0ABP0IAT1_9DINO</name>
<keyword evidence="2" id="KW-1185">Reference proteome</keyword>
<organism evidence="1 2">
    <name type="scientific">Durusdinium trenchii</name>
    <dbReference type="NCBI Taxonomy" id="1381693"/>
    <lineage>
        <taxon>Eukaryota</taxon>
        <taxon>Sar</taxon>
        <taxon>Alveolata</taxon>
        <taxon>Dinophyceae</taxon>
        <taxon>Suessiales</taxon>
        <taxon>Symbiodiniaceae</taxon>
        <taxon>Durusdinium</taxon>
    </lineage>
</organism>
<dbReference type="EMBL" id="CAXAMN010002447">
    <property type="protein sequence ID" value="CAK8999686.1"/>
    <property type="molecule type" value="Genomic_DNA"/>
</dbReference>
<reference evidence="1 2" key="1">
    <citation type="submission" date="2024-02" db="EMBL/GenBank/DDBJ databases">
        <authorList>
            <person name="Chen Y."/>
            <person name="Shah S."/>
            <person name="Dougan E. K."/>
            <person name="Thang M."/>
            <person name="Chan C."/>
        </authorList>
    </citation>
    <scope>NUCLEOTIDE SEQUENCE [LARGE SCALE GENOMIC DNA]</scope>
</reference>
<proteinExistence type="predicted"/>
<gene>
    <name evidence="1" type="ORF">CCMP2556_LOCUS5754</name>
</gene>
<protein>
    <submittedName>
        <fullName evidence="1">Uncharacterized protein</fullName>
    </submittedName>
</protein>
<accession>A0ABP0IAT1</accession>
<evidence type="ECO:0000313" key="2">
    <source>
        <dbReference type="Proteomes" id="UP001642484"/>
    </source>
</evidence>
<evidence type="ECO:0000313" key="1">
    <source>
        <dbReference type="EMBL" id="CAK8999686.1"/>
    </source>
</evidence>
<sequence>MTATECVQFCNKTQAYLQLPLCRCGLDESLLPMTEDLRDLTQAIQQLTLVTRDLAYLTAAVTVQRLDASSMDFDCTLGFPGEGPSSISSSTSWLLYVTKHLAKMGIASAEGLGTVDVLFGTYYTATTSLMLFSPQVVHVILAVDIDMKRVLTSVTLPVTLVNIQINSLNHELYGAGADLTGQYAYYHLCTSTNLTQTVNGITTRQISVGCTLAELGELPTEVNYLYLQSAAIDHQNNYAWFTYKEDATGRPRILEYHQDSHVVRYGHADSLPENAVFSSLIQTAPRIFFALFPPSLLYARFNAAGTKLFLSFDAATLRGAAPIDTNADDIPDSFNEADKATRAPCEDFIDQFTMTLIPGSMCQWTSDADFYIEIDQSCTDLTLDGTQSRNHGYRGTFTWALSSTNPVKPEPHIRQLQKVIDDEMLAALPAELLELLDCLQQGECWSCWSFECNELTLQYVL</sequence>
<comment type="caution">
    <text evidence="1">The sequence shown here is derived from an EMBL/GenBank/DDBJ whole genome shotgun (WGS) entry which is preliminary data.</text>
</comment>
<dbReference type="Proteomes" id="UP001642484">
    <property type="component" value="Unassembled WGS sequence"/>
</dbReference>